<evidence type="ECO:0000313" key="4">
    <source>
        <dbReference type="EMBL" id="NHE55250.1"/>
    </source>
</evidence>
<dbReference type="InterPro" id="IPR019734">
    <property type="entry name" value="TPR_rpt"/>
</dbReference>
<dbReference type="Pfam" id="PF09976">
    <property type="entry name" value="TPR_21"/>
    <property type="match status" value="1"/>
</dbReference>
<proteinExistence type="predicted"/>
<keyword evidence="2" id="KW-0812">Transmembrane</keyword>
<evidence type="ECO:0000256" key="2">
    <source>
        <dbReference type="SAM" id="Phobius"/>
    </source>
</evidence>
<dbReference type="RefSeq" id="WP_166143418.1">
    <property type="nucleotide sequence ID" value="NZ_JAANYN010000001.1"/>
</dbReference>
<dbReference type="Proteomes" id="UP000649799">
    <property type="component" value="Unassembled WGS sequence"/>
</dbReference>
<keyword evidence="2" id="KW-0472">Membrane</keyword>
<keyword evidence="1" id="KW-0802">TPR repeat</keyword>
<dbReference type="Gene3D" id="1.25.40.10">
    <property type="entry name" value="Tetratricopeptide repeat domain"/>
    <property type="match status" value="1"/>
</dbReference>
<dbReference type="SUPFAM" id="SSF48452">
    <property type="entry name" value="TPR-like"/>
    <property type="match status" value="1"/>
</dbReference>
<comment type="caution">
    <text evidence="4">The sequence shown here is derived from an EMBL/GenBank/DDBJ whole genome shotgun (WGS) entry which is preliminary data.</text>
</comment>
<dbReference type="EMBL" id="JAANYN010000001">
    <property type="protein sequence ID" value="NHE55250.1"/>
    <property type="molecule type" value="Genomic_DNA"/>
</dbReference>
<dbReference type="PROSITE" id="PS50005">
    <property type="entry name" value="TPR"/>
    <property type="match status" value="1"/>
</dbReference>
<dbReference type="InterPro" id="IPR018704">
    <property type="entry name" value="SecYEG/CpoB_TPR"/>
</dbReference>
<gene>
    <name evidence="4" type="ORF">G9Q97_00300</name>
</gene>
<protein>
    <submittedName>
        <fullName evidence="4">Tetratricopeptide repeat protein</fullName>
    </submittedName>
</protein>
<organism evidence="4 5">
    <name type="scientific">Cyclobacterium plantarum</name>
    <dbReference type="NCBI Taxonomy" id="2716263"/>
    <lineage>
        <taxon>Bacteria</taxon>
        <taxon>Pseudomonadati</taxon>
        <taxon>Bacteroidota</taxon>
        <taxon>Cytophagia</taxon>
        <taxon>Cytophagales</taxon>
        <taxon>Cyclobacteriaceae</taxon>
        <taxon>Cyclobacterium</taxon>
    </lineage>
</organism>
<reference evidence="4 5" key="1">
    <citation type="submission" date="2020-03" db="EMBL/GenBank/DDBJ databases">
        <title>Cyclobacterium plantarum sp. nov., a marine bacterium isolated from a coastal-marine wetland.</title>
        <authorList>
            <person name="Sanchez-Porro C."/>
            <person name="Ventosa A."/>
            <person name="Amoozegar M."/>
        </authorList>
    </citation>
    <scope>NUCLEOTIDE SEQUENCE [LARGE SCALE GENOMIC DNA]</scope>
    <source>
        <strain evidence="4 5">GBPx2</strain>
    </source>
</reference>
<sequence length="239" mass="26608">MAKQKTRKGKAAPDTSNELLENPEAIATRLGRGEAFVKENTKLVGGIIGLMILIIAGIVGYQIHKANQNEKAQGEMFQAVYYYEQDSLDFALNGDGVQPGFLDIIDEYGGTAAANLSHFYTGSIYLSQGEYQNALDHLENFSASDFFVQAQAYSLTGDAYMELGNQEEAIRSYQRASDYKTNKYFTPKYLFKLAIAYEEAGNLQEAIATYGEIESKYPDSYEYTEARKHKARLEGLASN</sequence>
<evidence type="ECO:0000313" key="5">
    <source>
        <dbReference type="Proteomes" id="UP000649799"/>
    </source>
</evidence>
<accession>A0ABX0H5K7</accession>
<dbReference type="SMART" id="SM00028">
    <property type="entry name" value="TPR"/>
    <property type="match status" value="2"/>
</dbReference>
<keyword evidence="2" id="KW-1133">Transmembrane helix</keyword>
<name>A0ABX0H5K7_9BACT</name>
<dbReference type="Pfam" id="PF13432">
    <property type="entry name" value="TPR_16"/>
    <property type="match status" value="1"/>
</dbReference>
<keyword evidence="5" id="KW-1185">Reference proteome</keyword>
<feature type="transmembrane region" description="Helical" evidence="2">
    <location>
        <begin position="43"/>
        <end position="63"/>
    </location>
</feature>
<feature type="domain" description="Ancillary SecYEG translocon subunit/Cell division coordinator CpoB TPR" evidence="3">
    <location>
        <begin position="35"/>
        <end position="139"/>
    </location>
</feature>
<evidence type="ECO:0000259" key="3">
    <source>
        <dbReference type="Pfam" id="PF09976"/>
    </source>
</evidence>
<dbReference type="InterPro" id="IPR011990">
    <property type="entry name" value="TPR-like_helical_dom_sf"/>
</dbReference>
<evidence type="ECO:0000256" key="1">
    <source>
        <dbReference type="PROSITE-ProRule" id="PRU00339"/>
    </source>
</evidence>
<feature type="repeat" description="TPR" evidence="1">
    <location>
        <begin position="150"/>
        <end position="183"/>
    </location>
</feature>